<evidence type="ECO:0000313" key="1">
    <source>
        <dbReference type="EMBL" id="MBS9533538.1"/>
    </source>
</evidence>
<name>A0ABS5RGY4_9MYCO</name>
<organism evidence="1 2">
    <name type="scientific">Mycolicibacter acidiphilus</name>
    <dbReference type="NCBI Taxonomy" id="2835306"/>
    <lineage>
        <taxon>Bacteria</taxon>
        <taxon>Bacillati</taxon>
        <taxon>Actinomycetota</taxon>
        <taxon>Actinomycetes</taxon>
        <taxon>Mycobacteriales</taxon>
        <taxon>Mycobacteriaceae</taxon>
        <taxon>Mycolicibacter</taxon>
    </lineage>
</organism>
<sequence length="86" mass="9200">MSAPNIRGLPADNVIASVAIDAGIGFLLTDDDTLALMLHFTDQHGSNHRVALTPGQCRQLRDGLTKAISTTDDDLRRVAAELSTDQ</sequence>
<comment type="caution">
    <text evidence="1">The sequence shown here is derived from an EMBL/GenBank/DDBJ whole genome shotgun (WGS) entry which is preliminary data.</text>
</comment>
<proteinExistence type="predicted"/>
<accession>A0ABS5RGY4</accession>
<protein>
    <recommendedName>
        <fullName evidence="3">DUF5615 domain-containing protein</fullName>
    </recommendedName>
</protein>
<reference evidence="1 2" key="1">
    <citation type="submission" date="2021-05" db="EMBL/GenBank/DDBJ databases">
        <title>Mycobacterium acidophilum sp. nov., an extremely acid-tolerant member of the genus Mycobacterium.</title>
        <authorList>
            <person name="Xia J."/>
        </authorList>
    </citation>
    <scope>NUCLEOTIDE SEQUENCE [LARGE SCALE GENOMIC DNA]</scope>
    <source>
        <strain evidence="1 2">M1</strain>
    </source>
</reference>
<dbReference type="Proteomes" id="UP001519535">
    <property type="component" value="Unassembled WGS sequence"/>
</dbReference>
<evidence type="ECO:0008006" key="3">
    <source>
        <dbReference type="Google" id="ProtNLM"/>
    </source>
</evidence>
<dbReference type="RefSeq" id="WP_214092420.1">
    <property type="nucleotide sequence ID" value="NZ_JAHCLR010000012.1"/>
</dbReference>
<evidence type="ECO:0000313" key="2">
    <source>
        <dbReference type="Proteomes" id="UP001519535"/>
    </source>
</evidence>
<dbReference type="EMBL" id="JAHCLR010000012">
    <property type="protein sequence ID" value="MBS9533538.1"/>
    <property type="molecule type" value="Genomic_DNA"/>
</dbReference>
<keyword evidence="2" id="KW-1185">Reference proteome</keyword>
<gene>
    <name evidence="1" type="ORF">KIH27_08045</name>
</gene>